<proteinExistence type="predicted"/>
<reference evidence="1 2" key="1">
    <citation type="submission" date="2020-05" db="EMBL/GenBank/DDBJ databases">
        <title>Identification and distribution of gene clusters putatively required for synthesis of sphingolipid metabolism inhibitors in phylogenetically diverse species of the filamentous fungus Fusarium.</title>
        <authorList>
            <person name="Kim H.-S."/>
            <person name="Busman M."/>
            <person name="Brown D.W."/>
            <person name="Divon H."/>
            <person name="Uhlig S."/>
            <person name="Proctor R.H."/>
        </authorList>
    </citation>
    <scope>NUCLEOTIDE SEQUENCE [LARGE SCALE GENOMIC DNA]</scope>
    <source>
        <strain evidence="1 2">NRRL 66235</strain>
    </source>
</reference>
<dbReference type="AlphaFoldDB" id="A0A8H6D9S7"/>
<accession>A0A8H6D9S7</accession>
<evidence type="ECO:0000313" key="1">
    <source>
        <dbReference type="EMBL" id="KAF5707532.1"/>
    </source>
</evidence>
<dbReference type="Proteomes" id="UP000544331">
    <property type="component" value="Unassembled WGS sequence"/>
</dbReference>
<dbReference type="OrthoDB" id="10266018at2759"/>
<comment type="caution">
    <text evidence="1">The sequence shown here is derived from an EMBL/GenBank/DDBJ whole genome shotgun (WGS) entry which is preliminary data.</text>
</comment>
<organism evidence="1 2">
    <name type="scientific">Fusarium mundagurra</name>
    <dbReference type="NCBI Taxonomy" id="1567541"/>
    <lineage>
        <taxon>Eukaryota</taxon>
        <taxon>Fungi</taxon>
        <taxon>Dikarya</taxon>
        <taxon>Ascomycota</taxon>
        <taxon>Pezizomycotina</taxon>
        <taxon>Sordariomycetes</taxon>
        <taxon>Hypocreomycetidae</taxon>
        <taxon>Hypocreales</taxon>
        <taxon>Nectriaceae</taxon>
        <taxon>Fusarium</taxon>
        <taxon>Fusarium fujikuroi species complex</taxon>
    </lineage>
</organism>
<name>A0A8H6D9S7_9HYPO</name>
<protein>
    <submittedName>
        <fullName evidence="1">RNA polymerase II holoenzyme cyclin-like subunit</fullName>
    </submittedName>
</protein>
<sequence>MDDKIRDPGGWNDMSVVPGCGDTNILPFLHTILVNHFPLPEKDQLPRLLPEDFAMRGLLYTEDYLLNDWFRNDNIDEDEKYFELASWQQLAQSHSYVSSYPHQPPCFMAFASQNKSAEFAEFTVVPSHTAQSIKYSALTLKKYGGHCIEKRILGFNCHEDPIKIVINQVSLEQNYPDKTYSMPDISFSTQCYQPI</sequence>
<gene>
    <name evidence="1" type="ORF">FMUND_11041</name>
</gene>
<evidence type="ECO:0000313" key="2">
    <source>
        <dbReference type="Proteomes" id="UP000544331"/>
    </source>
</evidence>
<keyword evidence="2" id="KW-1185">Reference proteome</keyword>
<dbReference type="EMBL" id="JAAOAN010000419">
    <property type="protein sequence ID" value="KAF5707532.1"/>
    <property type="molecule type" value="Genomic_DNA"/>
</dbReference>